<accession>A0ABD3U2U7</accession>
<dbReference type="PANTHER" id="PTHR23138">
    <property type="entry name" value="RAN BINDING PROTEIN"/>
    <property type="match status" value="1"/>
</dbReference>
<dbReference type="GO" id="GO:0005643">
    <property type="term" value="C:nuclear pore"/>
    <property type="evidence" value="ECO:0007669"/>
    <property type="project" value="UniProtKB-SubCell"/>
</dbReference>
<feature type="region of interest" description="Disordered" evidence="10">
    <location>
        <begin position="175"/>
        <end position="212"/>
    </location>
</feature>
<evidence type="ECO:0000256" key="3">
    <source>
        <dbReference type="ARBA" id="ARBA00022737"/>
    </source>
</evidence>
<sequence length="409" mass="44558">MAKRTATSDLNDRNWDVEDEKEEAGEFSRASADVLKDRVFIKPKRRIPGDSGGGNTAFAGFGGLVFGSNKAPAPSVTNGSVVQPEKSASLSSTNISSHGKDSSPSKKVKGETTQVFKNQSQNGSSASEKSAYLQSLKKLNESVTDWIQQHVQKNPYCILTPVFKDYESHLATLVSSDDKGKSEPESVVLPSKETPAPESTILPSREKPEPESVLLPRKESEMDFSDKPPLLKSGLTTAIGQLSAAGSVTSSTAAFPGFSFAVMPASQSTSSEFMEKSAQDDEEYVPPKPEVMEVQEEGSLYSKRCKLFYQKDGSWVERGVGSLHLKSINEKTQLLIRAETSLGNILLNIMLGPSIPFKKQGKNNISFVCVPNPPINLKEPKQQPTSMLLKVKTEDEANELLDKLNELKK</sequence>
<dbReference type="PANTHER" id="PTHR23138:SF141">
    <property type="entry name" value="NUCLEAR PORE COMPLEX PROTEIN NUP50"/>
    <property type="match status" value="1"/>
</dbReference>
<evidence type="ECO:0000256" key="1">
    <source>
        <dbReference type="ARBA" id="ARBA00004567"/>
    </source>
</evidence>
<comment type="subcellular location">
    <subcellularLocation>
        <location evidence="1">Nucleus</location>
        <location evidence="1">Nuclear pore complex</location>
    </subcellularLocation>
</comment>
<dbReference type="GO" id="GO:0051028">
    <property type="term" value="P:mRNA transport"/>
    <property type="evidence" value="ECO:0007669"/>
    <property type="project" value="UniProtKB-KW"/>
</dbReference>
<evidence type="ECO:0000313" key="12">
    <source>
        <dbReference type="EMBL" id="KAL3843236.1"/>
    </source>
</evidence>
<feature type="compositionally biased region" description="Polar residues" evidence="10">
    <location>
        <begin position="75"/>
        <end position="97"/>
    </location>
</feature>
<keyword evidence="5" id="KW-0653">Protein transport</keyword>
<keyword evidence="6" id="KW-0007">Acetylation</keyword>
<dbReference type="InterPro" id="IPR011993">
    <property type="entry name" value="PH-like_dom_sf"/>
</dbReference>
<name>A0ABD3U2U7_SINWO</name>
<evidence type="ECO:0000256" key="7">
    <source>
        <dbReference type="ARBA" id="ARBA00023010"/>
    </source>
</evidence>
<reference evidence="12 13" key="1">
    <citation type="submission" date="2024-11" db="EMBL/GenBank/DDBJ databases">
        <title>Chromosome-level genome assembly of the freshwater bivalve Anodonta woodiana.</title>
        <authorList>
            <person name="Chen X."/>
        </authorList>
    </citation>
    <scope>NUCLEOTIDE SEQUENCE [LARGE SCALE GENOMIC DNA]</scope>
    <source>
        <strain evidence="12">MN2024</strain>
        <tissue evidence="12">Gills</tissue>
    </source>
</reference>
<keyword evidence="7" id="KW-0811">Translocation</keyword>
<keyword evidence="4" id="KW-0509">mRNA transport</keyword>
<feature type="compositionally biased region" description="Polar residues" evidence="10">
    <location>
        <begin position="111"/>
        <end position="128"/>
    </location>
</feature>
<proteinExistence type="predicted"/>
<evidence type="ECO:0000256" key="9">
    <source>
        <dbReference type="ARBA" id="ARBA00023242"/>
    </source>
</evidence>
<evidence type="ECO:0000256" key="5">
    <source>
        <dbReference type="ARBA" id="ARBA00022927"/>
    </source>
</evidence>
<feature type="region of interest" description="Disordered" evidence="10">
    <location>
        <begin position="1"/>
        <end position="29"/>
    </location>
</feature>
<keyword evidence="13" id="KW-1185">Reference proteome</keyword>
<feature type="region of interest" description="Disordered" evidence="10">
    <location>
        <begin position="72"/>
        <end position="132"/>
    </location>
</feature>
<feature type="compositionally biased region" description="Basic and acidic residues" evidence="10">
    <location>
        <begin position="98"/>
        <end position="110"/>
    </location>
</feature>
<keyword evidence="3" id="KW-0677">Repeat</keyword>
<dbReference type="EMBL" id="JBJQND010000017">
    <property type="protein sequence ID" value="KAL3843237.1"/>
    <property type="molecule type" value="Genomic_DNA"/>
</dbReference>
<organism evidence="12 13">
    <name type="scientific">Sinanodonta woodiana</name>
    <name type="common">Chinese pond mussel</name>
    <name type="synonym">Anodonta woodiana</name>
    <dbReference type="NCBI Taxonomy" id="1069815"/>
    <lineage>
        <taxon>Eukaryota</taxon>
        <taxon>Metazoa</taxon>
        <taxon>Spiralia</taxon>
        <taxon>Lophotrochozoa</taxon>
        <taxon>Mollusca</taxon>
        <taxon>Bivalvia</taxon>
        <taxon>Autobranchia</taxon>
        <taxon>Heteroconchia</taxon>
        <taxon>Palaeoheterodonta</taxon>
        <taxon>Unionida</taxon>
        <taxon>Unionoidea</taxon>
        <taxon>Unionidae</taxon>
        <taxon>Unioninae</taxon>
        <taxon>Sinanodonta</taxon>
    </lineage>
</organism>
<dbReference type="EMBL" id="JBJQND010000017">
    <property type="protein sequence ID" value="KAL3843238.1"/>
    <property type="molecule type" value="Genomic_DNA"/>
</dbReference>
<keyword evidence="9" id="KW-0539">Nucleus</keyword>
<evidence type="ECO:0000256" key="6">
    <source>
        <dbReference type="ARBA" id="ARBA00022990"/>
    </source>
</evidence>
<dbReference type="InterPro" id="IPR015007">
    <property type="entry name" value="NUP2/50/61"/>
</dbReference>
<evidence type="ECO:0000313" key="13">
    <source>
        <dbReference type="Proteomes" id="UP001634394"/>
    </source>
</evidence>
<evidence type="ECO:0000256" key="8">
    <source>
        <dbReference type="ARBA" id="ARBA00023132"/>
    </source>
</evidence>
<evidence type="ECO:0000256" key="10">
    <source>
        <dbReference type="SAM" id="MobiDB-lite"/>
    </source>
</evidence>
<evidence type="ECO:0000256" key="4">
    <source>
        <dbReference type="ARBA" id="ARBA00022816"/>
    </source>
</evidence>
<dbReference type="SUPFAM" id="SSF50729">
    <property type="entry name" value="PH domain-like"/>
    <property type="match status" value="1"/>
</dbReference>
<protein>
    <recommendedName>
        <fullName evidence="11">RanBD1 domain-containing protein</fullName>
    </recommendedName>
</protein>
<keyword evidence="8" id="KW-0906">Nuclear pore complex</keyword>
<feature type="domain" description="RanBD1" evidence="11">
    <location>
        <begin position="295"/>
        <end position="409"/>
    </location>
</feature>
<gene>
    <name evidence="12" type="ORF">ACJMK2_021180</name>
</gene>
<dbReference type="CDD" id="cd13170">
    <property type="entry name" value="RanBD_NUP50"/>
    <property type="match status" value="1"/>
</dbReference>
<dbReference type="AlphaFoldDB" id="A0ABD3U2U7"/>
<dbReference type="InterPro" id="IPR000156">
    <property type="entry name" value="Ran_bind_dom"/>
</dbReference>
<dbReference type="GO" id="GO:0015031">
    <property type="term" value="P:protein transport"/>
    <property type="evidence" value="ECO:0007669"/>
    <property type="project" value="UniProtKB-KW"/>
</dbReference>
<dbReference type="Pfam" id="PF00638">
    <property type="entry name" value="Ran_BP1"/>
    <property type="match status" value="1"/>
</dbReference>
<dbReference type="InterPro" id="IPR045255">
    <property type="entry name" value="RanBP1-like"/>
</dbReference>
<dbReference type="Gene3D" id="2.30.29.30">
    <property type="entry name" value="Pleckstrin-homology domain (PH domain)/Phosphotyrosine-binding domain (PTB)"/>
    <property type="match status" value="1"/>
</dbReference>
<keyword evidence="2" id="KW-0813">Transport</keyword>
<evidence type="ECO:0000259" key="11">
    <source>
        <dbReference type="PROSITE" id="PS50196"/>
    </source>
</evidence>
<dbReference type="PROSITE" id="PS50196">
    <property type="entry name" value="RANBD1"/>
    <property type="match status" value="1"/>
</dbReference>
<dbReference type="EMBL" id="JBJQND010000017">
    <property type="protein sequence ID" value="KAL3843236.1"/>
    <property type="molecule type" value="Genomic_DNA"/>
</dbReference>
<dbReference type="Proteomes" id="UP001634394">
    <property type="component" value="Unassembled WGS sequence"/>
</dbReference>
<dbReference type="Pfam" id="PF08911">
    <property type="entry name" value="NUP50"/>
    <property type="match status" value="1"/>
</dbReference>
<dbReference type="SMART" id="SM00160">
    <property type="entry name" value="RanBD"/>
    <property type="match status" value="1"/>
</dbReference>
<evidence type="ECO:0000256" key="2">
    <source>
        <dbReference type="ARBA" id="ARBA00022448"/>
    </source>
</evidence>
<comment type="caution">
    <text evidence="12">The sequence shown here is derived from an EMBL/GenBank/DDBJ whole genome shotgun (WGS) entry which is preliminary data.</text>
</comment>